<accession>A0A553ZW00</accession>
<dbReference type="RefSeq" id="WP_143849415.1">
    <property type="nucleotide sequence ID" value="NZ_VLXZ01000009.1"/>
</dbReference>
<protein>
    <submittedName>
        <fullName evidence="2">Uncharacterized protein</fullName>
    </submittedName>
</protein>
<reference evidence="2 3" key="1">
    <citation type="submission" date="2019-07" db="EMBL/GenBank/DDBJ databases">
        <authorList>
            <person name="Park Y.J."/>
            <person name="Jeong S.E."/>
            <person name="Jung H.S."/>
        </authorList>
    </citation>
    <scope>NUCLEOTIDE SEQUENCE [LARGE SCALE GENOMIC DNA]</scope>
    <source>
        <strain evidence="3">P16(2019)</strain>
    </source>
</reference>
<feature type="transmembrane region" description="Helical" evidence="1">
    <location>
        <begin position="120"/>
        <end position="138"/>
    </location>
</feature>
<gene>
    <name evidence="2" type="ORF">FN960_14250</name>
</gene>
<feature type="transmembrane region" description="Helical" evidence="1">
    <location>
        <begin position="36"/>
        <end position="53"/>
    </location>
</feature>
<feature type="transmembrane region" description="Helical" evidence="1">
    <location>
        <begin position="88"/>
        <end position="108"/>
    </location>
</feature>
<organism evidence="2 3">
    <name type="scientific">Alkalicoccobacillus porphyridii</name>
    <dbReference type="NCBI Taxonomy" id="2597270"/>
    <lineage>
        <taxon>Bacteria</taxon>
        <taxon>Bacillati</taxon>
        <taxon>Bacillota</taxon>
        <taxon>Bacilli</taxon>
        <taxon>Bacillales</taxon>
        <taxon>Bacillaceae</taxon>
        <taxon>Alkalicoccobacillus</taxon>
    </lineage>
</organism>
<evidence type="ECO:0000256" key="1">
    <source>
        <dbReference type="SAM" id="Phobius"/>
    </source>
</evidence>
<dbReference type="Proteomes" id="UP000318521">
    <property type="component" value="Unassembled WGS sequence"/>
</dbReference>
<name>A0A553ZW00_9BACI</name>
<comment type="caution">
    <text evidence="2">The sequence shown here is derived from an EMBL/GenBank/DDBJ whole genome shotgun (WGS) entry which is preliminary data.</text>
</comment>
<feature type="transmembrane region" description="Helical" evidence="1">
    <location>
        <begin position="12"/>
        <end position="30"/>
    </location>
</feature>
<evidence type="ECO:0000313" key="3">
    <source>
        <dbReference type="Proteomes" id="UP000318521"/>
    </source>
</evidence>
<dbReference type="EMBL" id="VLXZ01000009">
    <property type="protein sequence ID" value="TSB45651.1"/>
    <property type="molecule type" value="Genomic_DNA"/>
</dbReference>
<proteinExistence type="predicted"/>
<dbReference type="AlphaFoldDB" id="A0A553ZW00"/>
<evidence type="ECO:0000313" key="2">
    <source>
        <dbReference type="EMBL" id="TSB45651.1"/>
    </source>
</evidence>
<keyword evidence="1" id="KW-1133">Transmembrane helix</keyword>
<sequence>MPRQLISRKLILVNAYLFICFAILSLVMIGPFEWHFHALVGILLIIVGVNQLLKHHFQFFLTNWSKQILQYKQRKLGKSEWKKWDRHIFSIYGWFILGGLYLISAIIGGGNPFSTTPYPIFIGMVVVMALLINLYVVVDNNRLKRLIQTHQTN</sequence>
<keyword evidence="1" id="KW-0472">Membrane</keyword>
<keyword evidence="3" id="KW-1185">Reference proteome</keyword>
<keyword evidence="1" id="KW-0812">Transmembrane</keyword>